<accession>A0A6J8BNP2</accession>
<gene>
    <name evidence="2" type="ORF">MCOR_20842</name>
</gene>
<dbReference type="Gene3D" id="3.40.630.30">
    <property type="match status" value="1"/>
</dbReference>
<protein>
    <recommendedName>
        <fullName evidence="1">N-acetyltransferase domain-containing protein</fullName>
    </recommendedName>
</protein>
<evidence type="ECO:0000313" key="2">
    <source>
        <dbReference type="EMBL" id="CAC5385282.1"/>
    </source>
</evidence>
<sequence>MAYVIKTKKSEVELPYLPKNGILKNGIAVTLDWYKEADERELFEILRYIVHEEGDSYPQDEMSTLEDFRSYYLSHDVFVCKNISTGELIGGFYVKPNFPGRCSHICNAGFIVKTSSRGYGAGTFMAEAYLQIARDLGYLGSFFNLVFVSNESSVKLWRKLGFTEIGRVPKAGKLKGRDMTDALQFYYDLTTLPKLIMK</sequence>
<proteinExistence type="predicted"/>
<evidence type="ECO:0000259" key="1">
    <source>
        <dbReference type="PROSITE" id="PS51186"/>
    </source>
</evidence>
<dbReference type="PANTHER" id="PTHR43138">
    <property type="entry name" value="ACETYLTRANSFERASE, GNAT FAMILY"/>
    <property type="match status" value="1"/>
</dbReference>
<dbReference type="InterPro" id="IPR016181">
    <property type="entry name" value="Acyl_CoA_acyltransferase"/>
</dbReference>
<feature type="domain" description="N-acetyltransferase" evidence="1">
    <location>
        <begin position="37"/>
        <end position="184"/>
    </location>
</feature>
<dbReference type="GO" id="GO:0016747">
    <property type="term" value="F:acyltransferase activity, transferring groups other than amino-acyl groups"/>
    <property type="evidence" value="ECO:0007669"/>
    <property type="project" value="InterPro"/>
</dbReference>
<keyword evidence="3" id="KW-1185">Reference proteome</keyword>
<dbReference type="AlphaFoldDB" id="A0A6J8BNP2"/>
<dbReference type="InterPro" id="IPR000182">
    <property type="entry name" value="GNAT_dom"/>
</dbReference>
<organism evidence="2 3">
    <name type="scientific">Mytilus coruscus</name>
    <name type="common">Sea mussel</name>
    <dbReference type="NCBI Taxonomy" id="42192"/>
    <lineage>
        <taxon>Eukaryota</taxon>
        <taxon>Metazoa</taxon>
        <taxon>Spiralia</taxon>
        <taxon>Lophotrochozoa</taxon>
        <taxon>Mollusca</taxon>
        <taxon>Bivalvia</taxon>
        <taxon>Autobranchia</taxon>
        <taxon>Pteriomorphia</taxon>
        <taxon>Mytilida</taxon>
        <taxon>Mytiloidea</taxon>
        <taxon>Mytilidae</taxon>
        <taxon>Mytilinae</taxon>
        <taxon>Mytilus</taxon>
    </lineage>
</organism>
<evidence type="ECO:0000313" key="3">
    <source>
        <dbReference type="Proteomes" id="UP000507470"/>
    </source>
</evidence>
<dbReference type="InterPro" id="IPR052742">
    <property type="entry name" value="Mito_N-acetyltransferase"/>
</dbReference>
<dbReference type="SUPFAM" id="SSF55729">
    <property type="entry name" value="Acyl-CoA N-acyltransferases (Nat)"/>
    <property type="match status" value="1"/>
</dbReference>
<dbReference type="Pfam" id="PF00583">
    <property type="entry name" value="Acetyltransf_1"/>
    <property type="match status" value="1"/>
</dbReference>
<dbReference type="PANTHER" id="PTHR43138:SF1">
    <property type="entry name" value="N-ACETYLTRANSFERASE ACA1"/>
    <property type="match status" value="1"/>
</dbReference>
<reference evidence="2 3" key="1">
    <citation type="submission" date="2020-06" db="EMBL/GenBank/DDBJ databases">
        <authorList>
            <person name="Li R."/>
            <person name="Bekaert M."/>
        </authorList>
    </citation>
    <scope>NUCLEOTIDE SEQUENCE [LARGE SCALE GENOMIC DNA]</scope>
    <source>
        <strain evidence="3">wild</strain>
    </source>
</reference>
<dbReference type="Proteomes" id="UP000507470">
    <property type="component" value="Unassembled WGS sequence"/>
</dbReference>
<dbReference type="EMBL" id="CACVKT020003693">
    <property type="protein sequence ID" value="CAC5385282.1"/>
    <property type="molecule type" value="Genomic_DNA"/>
</dbReference>
<dbReference type="OrthoDB" id="10264707at2759"/>
<dbReference type="PROSITE" id="PS51186">
    <property type="entry name" value="GNAT"/>
    <property type="match status" value="1"/>
</dbReference>
<name>A0A6J8BNP2_MYTCO</name>
<dbReference type="GO" id="GO:0005634">
    <property type="term" value="C:nucleus"/>
    <property type="evidence" value="ECO:0007669"/>
    <property type="project" value="TreeGrafter"/>
</dbReference>